<dbReference type="PANTHER" id="PTHR13036:SF0">
    <property type="entry name" value="CHITOBIOSYLDIPHOSPHODOLICHOL BETA-MANNOSYLTRANSFERASE"/>
    <property type="match status" value="1"/>
</dbReference>
<keyword evidence="10" id="KW-1185">Reference proteome</keyword>
<dbReference type="PANTHER" id="PTHR13036">
    <property type="entry name" value="BETA1,4 MANNOSYLTRANSFERASE"/>
    <property type="match status" value="1"/>
</dbReference>
<evidence type="ECO:0000256" key="2">
    <source>
        <dbReference type="ARBA" id="ARBA00004922"/>
    </source>
</evidence>
<keyword evidence="5" id="KW-0812">Transmembrane</keyword>
<evidence type="ECO:0000256" key="3">
    <source>
        <dbReference type="ARBA" id="ARBA00022676"/>
    </source>
</evidence>
<evidence type="ECO:0000313" key="9">
    <source>
        <dbReference type="EMBL" id="VDO84332.1"/>
    </source>
</evidence>
<protein>
    <submittedName>
        <fullName evidence="11">Glyco_trans_4-like_N domain-containing protein</fullName>
    </submittedName>
</protein>
<keyword evidence="3" id="KW-0328">Glycosyltransferase</keyword>
<dbReference type="WBParaSite" id="SCUD_0000376501-mRNA-1">
    <property type="protein sequence ID" value="SCUD_0000376501-mRNA-1"/>
    <property type="gene ID" value="SCUD_0000376501"/>
</dbReference>
<evidence type="ECO:0000256" key="4">
    <source>
        <dbReference type="ARBA" id="ARBA00022679"/>
    </source>
</evidence>
<sequence>MATNRTAHVIVLGDLSRSPRILSQAQFLARDGWDVTISGYKTEIINPLNFKLKVLGIPMCPNFKVLHFPSFMVFILKITGKNLVIDWHNYGYTLVELNAPRSLFTRLYYILEVDFASRFMSRMSDRVANICVSKALKYDMGMKSIEATVYYDRPAEEFKPTPVDVAHRLFLK</sequence>
<keyword evidence="7" id="KW-1133">Transmembrane helix</keyword>
<evidence type="ECO:0000256" key="7">
    <source>
        <dbReference type="ARBA" id="ARBA00022989"/>
    </source>
</evidence>
<evidence type="ECO:0000313" key="11">
    <source>
        <dbReference type="WBParaSite" id="SCUD_0000376501-mRNA-1"/>
    </source>
</evidence>
<proteinExistence type="predicted"/>
<evidence type="ECO:0000256" key="5">
    <source>
        <dbReference type="ARBA" id="ARBA00022692"/>
    </source>
</evidence>
<accession>A0A183JM34</accession>
<dbReference type="GO" id="GO:0000030">
    <property type="term" value="F:mannosyltransferase activity"/>
    <property type="evidence" value="ECO:0007669"/>
    <property type="project" value="InterPro"/>
</dbReference>
<name>A0A183JM34_9TREM</name>
<dbReference type="GO" id="GO:0005789">
    <property type="term" value="C:endoplasmic reticulum membrane"/>
    <property type="evidence" value="ECO:0007669"/>
    <property type="project" value="UniProtKB-SubCell"/>
</dbReference>
<dbReference type="STRING" id="6186.A0A183JM34"/>
<keyword evidence="4" id="KW-0808">Transferase</keyword>
<evidence type="ECO:0000256" key="6">
    <source>
        <dbReference type="ARBA" id="ARBA00022824"/>
    </source>
</evidence>
<dbReference type="InterPro" id="IPR026051">
    <property type="entry name" value="ALG1-like"/>
</dbReference>
<organism evidence="11">
    <name type="scientific">Schistosoma curassoni</name>
    <dbReference type="NCBI Taxonomy" id="6186"/>
    <lineage>
        <taxon>Eukaryota</taxon>
        <taxon>Metazoa</taxon>
        <taxon>Spiralia</taxon>
        <taxon>Lophotrochozoa</taxon>
        <taxon>Platyhelminthes</taxon>
        <taxon>Trematoda</taxon>
        <taxon>Digenea</taxon>
        <taxon>Strigeidida</taxon>
        <taxon>Schistosomatoidea</taxon>
        <taxon>Schistosomatidae</taxon>
        <taxon>Schistosoma</taxon>
    </lineage>
</organism>
<keyword evidence="8" id="KW-0472">Membrane</keyword>
<evidence type="ECO:0000256" key="8">
    <source>
        <dbReference type="ARBA" id="ARBA00023136"/>
    </source>
</evidence>
<comment type="subcellular location">
    <subcellularLocation>
        <location evidence="1">Endoplasmic reticulum membrane</location>
        <topology evidence="1">Single-pass membrane protein</topology>
    </subcellularLocation>
</comment>
<gene>
    <name evidence="9" type="ORF">SCUD_LOCUS3765</name>
</gene>
<evidence type="ECO:0000256" key="1">
    <source>
        <dbReference type="ARBA" id="ARBA00004389"/>
    </source>
</evidence>
<comment type="pathway">
    <text evidence="2">Protein modification; protein glycosylation.</text>
</comment>
<reference evidence="9 10" key="2">
    <citation type="submission" date="2018-11" db="EMBL/GenBank/DDBJ databases">
        <authorList>
            <consortium name="Pathogen Informatics"/>
        </authorList>
    </citation>
    <scope>NUCLEOTIDE SEQUENCE [LARGE SCALE GENOMIC DNA]</scope>
    <source>
        <strain evidence="9">Dakar</strain>
        <strain evidence="10">Dakar, Senegal</strain>
    </source>
</reference>
<dbReference type="AlphaFoldDB" id="A0A183JM34"/>
<evidence type="ECO:0000313" key="10">
    <source>
        <dbReference type="Proteomes" id="UP000279833"/>
    </source>
</evidence>
<dbReference type="Proteomes" id="UP000279833">
    <property type="component" value="Unassembled WGS sequence"/>
</dbReference>
<keyword evidence="6" id="KW-0256">Endoplasmic reticulum</keyword>
<reference evidence="11" key="1">
    <citation type="submission" date="2016-06" db="UniProtKB">
        <authorList>
            <consortium name="WormBaseParasite"/>
        </authorList>
    </citation>
    <scope>IDENTIFICATION</scope>
</reference>
<dbReference type="EMBL" id="UZAK01004457">
    <property type="protein sequence ID" value="VDO84332.1"/>
    <property type="molecule type" value="Genomic_DNA"/>
</dbReference>